<reference evidence="1" key="2">
    <citation type="journal article" date="2015" name="Fish Shellfish Immunol.">
        <title>Early steps in the European eel (Anguilla anguilla)-Vibrio vulnificus interaction in the gills: Role of the RtxA13 toxin.</title>
        <authorList>
            <person name="Callol A."/>
            <person name="Pajuelo D."/>
            <person name="Ebbesson L."/>
            <person name="Teles M."/>
            <person name="MacKenzie S."/>
            <person name="Amaro C."/>
        </authorList>
    </citation>
    <scope>NUCLEOTIDE SEQUENCE</scope>
</reference>
<proteinExistence type="predicted"/>
<dbReference type="EMBL" id="GBXM01042270">
    <property type="protein sequence ID" value="JAH66307.1"/>
    <property type="molecule type" value="Transcribed_RNA"/>
</dbReference>
<accession>A0A0E9UKI0</accession>
<name>A0A0E9UKI0_ANGAN</name>
<evidence type="ECO:0000313" key="1">
    <source>
        <dbReference type="EMBL" id="JAH66307.1"/>
    </source>
</evidence>
<protein>
    <submittedName>
        <fullName evidence="1">Uncharacterized protein</fullName>
    </submittedName>
</protein>
<sequence>MKVHRNDILFNISAFFLTPDLEHRRAWSKCSIMVSPEHNTLAPIEVQHRCFDWNRVSSLSRKQLILEGAVDS</sequence>
<dbReference type="AlphaFoldDB" id="A0A0E9UKI0"/>
<organism evidence="1">
    <name type="scientific">Anguilla anguilla</name>
    <name type="common">European freshwater eel</name>
    <name type="synonym">Muraena anguilla</name>
    <dbReference type="NCBI Taxonomy" id="7936"/>
    <lineage>
        <taxon>Eukaryota</taxon>
        <taxon>Metazoa</taxon>
        <taxon>Chordata</taxon>
        <taxon>Craniata</taxon>
        <taxon>Vertebrata</taxon>
        <taxon>Euteleostomi</taxon>
        <taxon>Actinopterygii</taxon>
        <taxon>Neopterygii</taxon>
        <taxon>Teleostei</taxon>
        <taxon>Anguilliformes</taxon>
        <taxon>Anguillidae</taxon>
        <taxon>Anguilla</taxon>
    </lineage>
</organism>
<reference evidence="1" key="1">
    <citation type="submission" date="2014-11" db="EMBL/GenBank/DDBJ databases">
        <authorList>
            <person name="Amaro Gonzalez C."/>
        </authorList>
    </citation>
    <scope>NUCLEOTIDE SEQUENCE</scope>
</reference>